<keyword evidence="8" id="KW-0256">Endoplasmic reticulum</keyword>
<evidence type="ECO:0000256" key="7">
    <source>
        <dbReference type="ARBA" id="ARBA00022692"/>
    </source>
</evidence>
<sequence length="1767" mass="203354">MSTPDYDQFSEDHQCLLIVIKQIGPQMNPNLFNLIYDRLSQLYEFKVSDNKGMGFERTIRLRFKQSYSIENNNWGDFQAHRRLVGLITIARSFNDNEIESICELHNTIRDTYADTLFDSRCFVIRSSSPTVEITSNNEWNEAIEQAECHSEINETEDTEMKRENVDISLQDENNLFDFHLGDPLFMAPTDHNSFSTHVNRSSSSSSSSTSPSSFVSNVNNKLSQTSQRNCIEDTCTANNSALINSNSNIAKGGYRSRTHSRNKSLDSNLYLNSGSSNNSAHSSQMMTNRLHSSSTSLFKSSSGDALHSGATTNEYIRYENDIQCCEQIELRVRDFITGLFWVLESKRLDRASEKMDKIPLLIAPFEKKDLIGLDTDTRSFRRKCMGRMRKHIADLSLLAGLPQESLCNYISAIDQLKACNDKLWLAAAYEGLCAASLALQYPNRWHQIHSLRRQFHFNKNLFQELISRCDYEVARSEVGDYMAKISSKHCVAEDYNNSNKAIAKNILNIDQYYERYKEAASHYAMYRGAAILEFECSFKAARTLIFFDRFLKASEFIQNAVFILFSQSTEDQIERLLQISQLYENIRFYRKSAFYKRFAALKSVSLQLKNPNWDKCYYLLLSALHSYGVTLDPNEYDNRQRDNNLSWSGIHSQLIQEMITTAIRMQNETLAIRHLSFILQCLFNHITLTQRQEFATKLSSLASRCGEGSPVILKLINGAIIPSVNFTKFPTVIYFKVEPLAPYLRPVKLKLNSSEEPKVHDQGPFIYTPLQLNRTPRKPVNSNLNSKVNFFWAEGHTGKITLRLHNFLPIEMNISSITVMTDGVAFEPNHETALKISATNSHPDISLNGIPRGSGILEILGYKIHTLGIKSDCLLSQLPNARRLKLPSKFAVEVVPRLPLMCAQCLSTDITEEIREQNVIPPKCESFSDIHISNSSFIKLYSGQRQTFQIKLSNISRNVDELINYIDLQAIFAKTTNQNLRKLINFEWNSEQLNNLLPIERDQNITFDITFVANGDFVFQTNPTKITENNLDKSKLSVGNKKSQVFGSTKLANLINEFQSKKMSTDSIPLTVNKSNDIDSEHQFPTDIFNSKMIEFCLRFDYSGGLGFESGFCRQTSIHFFVEIMPSVFLTHWDVLSAEKPDECYLVFDALNATQHELNLLYAENKEMLIEPREKCRIPVPIKRCPLNLSEMDQNCAENSLPEMDNQLGHRVSNKLTSLHESIDFLSYIFPTEHKLEAILNRSRIHIQNQINLQWTIPFTDDQGLVSVAEIPYSNEMLKSLLIPPIQSEVQVDDITYRSSLGEATTKIGEKVSVHTRLLNTAEASLHLLRLCLFCYQDYQNVTMSKQRNHNVNSKFVINGCDSNTFWSESVWTPPNVTWELYEKNDYRHYNDIYYSAYTAVILILLRFTLDRYCFTPLGIWLGLEPKRICKTPSPNKILEKVFWKCRGKLDNKELSAISKQTDLSEREIQRWMRLRLAQIRPTVLSKFTESAWRCFFYSSLFIYGIVILWNKPWMWDSMYCFIDYPHHRVSTEEWFYYNIESAFYLSLLFSQFFDIQRKDFWVMFIHHVVTLCLLIFSWACNLVRIGTLVLIIHDFADIPLEGAKLMAYVKKQHAADITFNVFAFCWVVSRIGLLPYRIIYYSSYVALGVVPMFSAYYIFNGLLIALQTLHIIWTYFIIRVAIHAWNNNGIRDIRSDDEEDFEEEDGFSSSSSNASKRNSKSHSISGDCETDQILNDGKDQDLFTSSHMNGNTRKAMANGVAKLQSD</sequence>
<proteinExistence type="inferred from homology"/>
<evidence type="ECO:0000313" key="17">
    <source>
        <dbReference type="Proteomes" id="UP001142055"/>
    </source>
</evidence>
<dbReference type="PANTHER" id="PTHR21512">
    <property type="entry name" value="TRAFFICKING PROTEIN PARTICLE COMPLEX SUBUNIT 9"/>
    <property type="match status" value="1"/>
</dbReference>
<feature type="transmembrane region" description="Helical" evidence="14">
    <location>
        <begin position="1561"/>
        <end position="1594"/>
    </location>
</feature>
<evidence type="ECO:0000313" key="16">
    <source>
        <dbReference type="EMBL" id="KAJ6224219.1"/>
    </source>
</evidence>
<dbReference type="Pfam" id="PF26254">
    <property type="entry name" value="Ig_TRAPPC9-Trs120_1st"/>
    <property type="match status" value="1"/>
</dbReference>
<evidence type="ECO:0000256" key="1">
    <source>
        <dbReference type="ARBA" id="ARBA00004123"/>
    </source>
</evidence>
<dbReference type="GO" id="GO:0046513">
    <property type="term" value="P:ceramide biosynthetic process"/>
    <property type="evidence" value="ECO:0007669"/>
    <property type="project" value="UniProtKB-ARBA"/>
</dbReference>
<feature type="compositionally biased region" description="Polar residues" evidence="13">
    <location>
        <begin position="1714"/>
        <end position="1725"/>
    </location>
</feature>
<dbReference type="GO" id="GO:0005802">
    <property type="term" value="C:trans-Golgi network"/>
    <property type="evidence" value="ECO:0007669"/>
    <property type="project" value="TreeGrafter"/>
</dbReference>
<evidence type="ECO:0000256" key="2">
    <source>
        <dbReference type="ARBA" id="ARBA00004477"/>
    </source>
</evidence>
<evidence type="ECO:0000256" key="12">
    <source>
        <dbReference type="PROSITE-ProRule" id="PRU00205"/>
    </source>
</evidence>
<evidence type="ECO:0000256" key="5">
    <source>
        <dbReference type="ARBA" id="ARBA00008459"/>
    </source>
</evidence>
<feature type="transmembrane region" description="Helical" evidence="14">
    <location>
        <begin position="1614"/>
        <end position="1632"/>
    </location>
</feature>
<feature type="region of interest" description="Disordered" evidence="13">
    <location>
        <begin position="1702"/>
        <end position="1767"/>
    </location>
</feature>
<dbReference type="InterPro" id="IPR009057">
    <property type="entry name" value="Homeodomain-like_sf"/>
</dbReference>
<evidence type="ECO:0000256" key="11">
    <source>
        <dbReference type="ARBA" id="ARBA00049036"/>
    </source>
</evidence>
<keyword evidence="9 14" id="KW-1133">Transmembrane helix</keyword>
<dbReference type="InterPro" id="IPR058565">
    <property type="entry name" value="Ig_TRAPPC9_Trs120_1st"/>
</dbReference>
<dbReference type="PANTHER" id="PTHR21512:SF5">
    <property type="entry name" value="TRAFFICKING PROTEIN PARTICLE COMPLEX SUBUNIT 9"/>
    <property type="match status" value="1"/>
</dbReference>
<gene>
    <name evidence="16" type="ORF">RDWZM_002764</name>
</gene>
<dbReference type="Pfam" id="PF03798">
    <property type="entry name" value="TRAM_LAG1_CLN8"/>
    <property type="match status" value="1"/>
</dbReference>
<dbReference type="Proteomes" id="UP001142055">
    <property type="component" value="Chromosome 1"/>
</dbReference>
<dbReference type="CDD" id="cd00086">
    <property type="entry name" value="homeodomain"/>
    <property type="match status" value="1"/>
</dbReference>
<feature type="domain" description="TLC" evidence="15">
    <location>
        <begin position="1486"/>
        <end position="1687"/>
    </location>
</feature>
<feature type="compositionally biased region" description="Polar residues" evidence="13">
    <location>
        <begin position="1743"/>
        <end position="1753"/>
    </location>
</feature>
<dbReference type="InterPro" id="IPR058563">
    <property type="entry name" value="Trs120_TRAPPC9_N"/>
</dbReference>
<dbReference type="SMART" id="SM00724">
    <property type="entry name" value="TLC"/>
    <property type="match status" value="1"/>
</dbReference>
<dbReference type="PROSITE" id="PS50922">
    <property type="entry name" value="TLC"/>
    <property type="match status" value="1"/>
</dbReference>
<evidence type="ECO:0000256" key="10">
    <source>
        <dbReference type="ARBA" id="ARBA00023136"/>
    </source>
</evidence>
<dbReference type="InterPro" id="IPR013935">
    <property type="entry name" value="Trs120_TRAPPC9"/>
</dbReference>
<evidence type="ECO:0000256" key="13">
    <source>
        <dbReference type="SAM" id="MobiDB-lite"/>
    </source>
</evidence>
<organism evidence="16 17">
    <name type="scientific">Blomia tropicalis</name>
    <name type="common">Mite</name>
    <dbReference type="NCBI Taxonomy" id="40697"/>
    <lineage>
        <taxon>Eukaryota</taxon>
        <taxon>Metazoa</taxon>
        <taxon>Ecdysozoa</taxon>
        <taxon>Arthropoda</taxon>
        <taxon>Chelicerata</taxon>
        <taxon>Arachnida</taxon>
        <taxon>Acari</taxon>
        <taxon>Acariformes</taxon>
        <taxon>Sarcoptiformes</taxon>
        <taxon>Astigmata</taxon>
        <taxon>Glycyphagoidea</taxon>
        <taxon>Echimyopodidae</taxon>
        <taxon>Blomia</taxon>
    </lineage>
</organism>
<dbReference type="FunFam" id="1.10.10.60:FF:000020">
    <property type="entry name" value="Ceramide synthase 5"/>
    <property type="match status" value="1"/>
</dbReference>
<feature type="transmembrane region" description="Helical" evidence="14">
    <location>
        <begin position="1491"/>
        <end position="1510"/>
    </location>
</feature>
<dbReference type="InterPro" id="IPR006634">
    <property type="entry name" value="TLC-dom"/>
</dbReference>
<dbReference type="Gene3D" id="1.10.10.60">
    <property type="entry name" value="Homeodomain-like"/>
    <property type="match status" value="1"/>
</dbReference>
<dbReference type="GO" id="GO:0050291">
    <property type="term" value="F:sphingosine N-acyltransferase activity"/>
    <property type="evidence" value="ECO:0007669"/>
    <property type="project" value="UniProtKB-ARBA"/>
</dbReference>
<dbReference type="EMBL" id="JAPWDV010000001">
    <property type="protein sequence ID" value="KAJ6224219.1"/>
    <property type="molecule type" value="Genomic_DNA"/>
</dbReference>
<feature type="region of interest" description="Disordered" evidence="13">
    <location>
        <begin position="194"/>
        <end position="217"/>
    </location>
</feature>
<evidence type="ECO:0000256" key="8">
    <source>
        <dbReference type="ARBA" id="ARBA00022824"/>
    </source>
</evidence>
<comment type="catalytic activity">
    <reaction evidence="11">
        <text>sphinganine + octadecanoyl-CoA = N-(octadecanoyl)-sphinganine + CoA + H(+)</text>
        <dbReference type="Rhea" id="RHEA:36547"/>
        <dbReference type="ChEBI" id="CHEBI:15378"/>
        <dbReference type="ChEBI" id="CHEBI:57287"/>
        <dbReference type="ChEBI" id="CHEBI:57394"/>
        <dbReference type="ChEBI" id="CHEBI:57817"/>
        <dbReference type="ChEBI" id="CHEBI:67033"/>
    </reaction>
    <physiologicalReaction direction="left-to-right" evidence="11">
        <dbReference type="Rhea" id="RHEA:36548"/>
    </physiologicalReaction>
</comment>
<dbReference type="InterPro" id="IPR001356">
    <property type="entry name" value="HD"/>
</dbReference>
<name>A0A9Q0MEA7_BLOTA</name>
<comment type="pathway">
    <text evidence="4">Sphingolipid metabolism.</text>
</comment>
<comment type="subcellular location">
    <subcellularLocation>
        <location evidence="2">Endoplasmic reticulum membrane</location>
        <topology evidence="2">Multi-pass membrane protein</topology>
    </subcellularLocation>
    <subcellularLocation>
        <location evidence="1">Nucleus</location>
    </subcellularLocation>
</comment>
<comment type="similarity">
    <text evidence="5">Belongs to the NIBP family.</text>
</comment>
<keyword evidence="10 12" id="KW-0472">Membrane</keyword>
<comment type="caution">
    <text evidence="16">The sequence shown here is derived from an EMBL/GenBank/DDBJ whole genome shotgun (WGS) entry which is preliminary data.</text>
</comment>
<dbReference type="SMART" id="SM00389">
    <property type="entry name" value="HOX"/>
    <property type="match status" value="1"/>
</dbReference>
<feature type="transmembrane region" description="Helical" evidence="14">
    <location>
        <begin position="1535"/>
        <end position="1554"/>
    </location>
</feature>
<keyword evidence="7 12" id="KW-0812">Transmembrane</keyword>
<dbReference type="OMA" id="FKTRAMF"/>
<dbReference type="GO" id="GO:0005634">
    <property type="term" value="C:nucleus"/>
    <property type="evidence" value="ECO:0007669"/>
    <property type="project" value="UniProtKB-SubCell"/>
</dbReference>
<evidence type="ECO:0000256" key="9">
    <source>
        <dbReference type="ARBA" id="ARBA00022989"/>
    </source>
</evidence>
<protein>
    <recommendedName>
        <fullName evidence="15">TLC domain-containing protein</fullName>
    </recommendedName>
</protein>
<evidence type="ECO:0000259" key="15">
    <source>
        <dbReference type="PROSITE" id="PS50922"/>
    </source>
</evidence>
<keyword evidence="6" id="KW-0808">Transferase</keyword>
<dbReference type="GO" id="GO:0003677">
    <property type="term" value="F:DNA binding"/>
    <property type="evidence" value="ECO:0007669"/>
    <property type="project" value="InterPro"/>
</dbReference>
<keyword evidence="17" id="KW-1185">Reference proteome</keyword>
<dbReference type="SUPFAM" id="SSF46689">
    <property type="entry name" value="Homeodomain-like"/>
    <property type="match status" value="1"/>
</dbReference>
<dbReference type="GO" id="GO:0005789">
    <property type="term" value="C:endoplasmic reticulum membrane"/>
    <property type="evidence" value="ECO:0007669"/>
    <property type="project" value="UniProtKB-SubCell"/>
</dbReference>
<reference evidence="16" key="1">
    <citation type="submission" date="2022-12" db="EMBL/GenBank/DDBJ databases">
        <title>Genome assemblies of Blomia tropicalis.</title>
        <authorList>
            <person name="Cui Y."/>
        </authorList>
    </citation>
    <scope>NUCLEOTIDE SEQUENCE</scope>
    <source>
        <tissue evidence="16">Adult mites</tissue>
    </source>
</reference>
<accession>A0A9Q0MEA7</accession>
<evidence type="ECO:0000256" key="14">
    <source>
        <dbReference type="SAM" id="Phobius"/>
    </source>
</evidence>
<evidence type="ECO:0000256" key="4">
    <source>
        <dbReference type="ARBA" id="ARBA00004991"/>
    </source>
</evidence>
<feature type="transmembrane region" description="Helical" evidence="14">
    <location>
        <begin position="1665"/>
        <end position="1686"/>
    </location>
</feature>
<evidence type="ECO:0000256" key="6">
    <source>
        <dbReference type="ARBA" id="ARBA00022679"/>
    </source>
</evidence>
<comment type="pathway">
    <text evidence="3">Lipid metabolism; sphingolipid metabolism.</text>
</comment>
<dbReference type="Pfam" id="PF08626">
    <property type="entry name" value="TRAPPC9-Trs120"/>
    <property type="match status" value="1"/>
</dbReference>
<evidence type="ECO:0000256" key="3">
    <source>
        <dbReference type="ARBA" id="ARBA00004760"/>
    </source>
</evidence>